<dbReference type="SUPFAM" id="SSF143503">
    <property type="entry name" value="PUG domain-like"/>
    <property type="match status" value="1"/>
</dbReference>
<evidence type="ECO:0000313" key="4">
    <source>
        <dbReference type="EMBL" id="CAG8455361.1"/>
    </source>
</evidence>
<dbReference type="InterPro" id="IPR018997">
    <property type="entry name" value="PUB_domain"/>
</dbReference>
<feature type="coiled-coil region" evidence="1">
    <location>
        <begin position="113"/>
        <end position="164"/>
    </location>
</feature>
<evidence type="ECO:0000256" key="2">
    <source>
        <dbReference type="SAM" id="MobiDB-lite"/>
    </source>
</evidence>
<dbReference type="Pfam" id="PF09409">
    <property type="entry name" value="PUB"/>
    <property type="match status" value="1"/>
</dbReference>
<dbReference type="SMART" id="SM00580">
    <property type="entry name" value="PUG"/>
    <property type="match status" value="1"/>
</dbReference>
<proteinExistence type="predicted"/>
<feature type="region of interest" description="Disordered" evidence="2">
    <location>
        <begin position="165"/>
        <end position="236"/>
    </location>
</feature>
<keyword evidence="1" id="KW-0175">Coiled coil</keyword>
<evidence type="ECO:0000313" key="5">
    <source>
        <dbReference type="Proteomes" id="UP000789375"/>
    </source>
</evidence>
<protein>
    <submittedName>
        <fullName evidence="4">16631_t:CDS:1</fullName>
    </submittedName>
</protein>
<feature type="compositionally biased region" description="Basic and acidic residues" evidence="2">
    <location>
        <begin position="165"/>
        <end position="195"/>
    </location>
</feature>
<dbReference type="Proteomes" id="UP000789375">
    <property type="component" value="Unassembled WGS sequence"/>
</dbReference>
<name>A0A9N8VMB1_FUNMO</name>
<dbReference type="EMBL" id="CAJVPP010000204">
    <property type="protein sequence ID" value="CAG8455361.1"/>
    <property type="molecule type" value="Genomic_DNA"/>
</dbReference>
<dbReference type="InterPro" id="IPR036339">
    <property type="entry name" value="PUB-like_dom_sf"/>
</dbReference>
<comment type="caution">
    <text evidence="4">The sequence shown here is derived from an EMBL/GenBank/DDBJ whole genome shotgun (WGS) entry which is preliminary data.</text>
</comment>
<feature type="domain" description="PUB" evidence="3">
    <location>
        <begin position="31"/>
        <end position="91"/>
    </location>
</feature>
<gene>
    <name evidence="4" type="ORF">FMOSSE_LOCUS1757</name>
</gene>
<evidence type="ECO:0000259" key="3">
    <source>
        <dbReference type="Pfam" id="PF09409"/>
    </source>
</evidence>
<evidence type="ECO:0000256" key="1">
    <source>
        <dbReference type="SAM" id="Coils"/>
    </source>
</evidence>
<dbReference type="CDD" id="cd09212">
    <property type="entry name" value="PUB"/>
    <property type="match status" value="1"/>
</dbReference>
<keyword evidence="5" id="KW-1185">Reference proteome</keyword>
<sequence length="236" mass="28249">MSSPKMKEFQRSLHDVIIKQISRHNPPPISQKCVSTLLQIMNNLLKEPYNEKFRKLREKNHTFNSNVLQIVGGKEFLIKVGFKSKIVDFEKSFILELKGTDKSGEKISDELFLSRQVERLEIAQQLLEDYLKKVTEQAETVKRMQEKEKKAEELQKAAILQSIEEDKERRHKQQERLKFHRQLEQEKRERTEQNTKLEPQSEDYEEVDSFGQQRIDQPDPKPFYRPYHHTHFDKEK</sequence>
<dbReference type="Gene3D" id="1.20.58.2190">
    <property type="match status" value="1"/>
</dbReference>
<organism evidence="4 5">
    <name type="scientific">Funneliformis mosseae</name>
    <name type="common">Endomycorrhizal fungus</name>
    <name type="synonym">Glomus mosseae</name>
    <dbReference type="NCBI Taxonomy" id="27381"/>
    <lineage>
        <taxon>Eukaryota</taxon>
        <taxon>Fungi</taxon>
        <taxon>Fungi incertae sedis</taxon>
        <taxon>Mucoromycota</taxon>
        <taxon>Glomeromycotina</taxon>
        <taxon>Glomeromycetes</taxon>
        <taxon>Glomerales</taxon>
        <taxon>Glomeraceae</taxon>
        <taxon>Funneliformis</taxon>
    </lineage>
</organism>
<accession>A0A9N8VMB1</accession>
<dbReference type="AlphaFoldDB" id="A0A9N8VMB1"/>
<reference evidence="4" key="1">
    <citation type="submission" date="2021-06" db="EMBL/GenBank/DDBJ databases">
        <authorList>
            <person name="Kallberg Y."/>
            <person name="Tangrot J."/>
            <person name="Rosling A."/>
        </authorList>
    </citation>
    <scope>NUCLEOTIDE SEQUENCE</scope>
    <source>
        <strain evidence="4">87-6 pot B 2015</strain>
    </source>
</reference>